<evidence type="ECO:0000313" key="2">
    <source>
        <dbReference type="Proteomes" id="UP001221413"/>
    </source>
</evidence>
<dbReference type="EMBL" id="JAQGDS010000008">
    <property type="protein sequence ID" value="KAJ6258324.1"/>
    <property type="molecule type" value="Genomic_DNA"/>
</dbReference>
<name>A0AAD6NHC5_DREDA</name>
<gene>
    <name evidence="1" type="ORF">Dda_6364</name>
</gene>
<keyword evidence="2" id="KW-1185">Reference proteome</keyword>
<dbReference type="Proteomes" id="UP001221413">
    <property type="component" value="Unassembled WGS sequence"/>
</dbReference>
<sequence>MASTAWMLDERPAAVAGWLDGTDEEYWQVANWPQAGQWKELRRLQEQRPSGYRETRAFMLARATVAFLEAAWAAALDGERRLAGRGGWAAACATDQPISGGSRGPSAGARRRHGGISNRRFRFSDRVQAFLRAAVKSRSRWPRVPVGGFEIVRLMEKRGRGCAVAS</sequence>
<proteinExistence type="predicted"/>
<dbReference type="AlphaFoldDB" id="A0AAD6NHC5"/>
<reference evidence="1" key="1">
    <citation type="submission" date="2023-01" db="EMBL/GenBank/DDBJ databases">
        <title>The chitinases involved in constricting ring structure development in the nematode-trapping fungus Drechslerella dactyloides.</title>
        <authorList>
            <person name="Wang R."/>
            <person name="Zhang L."/>
            <person name="Tang P."/>
            <person name="Li S."/>
            <person name="Liang L."/>
        </authorList>
    </citation>
    <scope>NUCLEOTIDE SEQUENCE</scope>
    <source>
        <strain evidence="1">YMF1.00031</strain>
    </source>
</reference>
<accession>A0AAD6NHC5</accession>
<organism evidence="1 2">
    <name type="scientific">Drechslerella dactyloides</name>
    <name type="common">Nematode-trapping fungus</name>
    <name type="synonym">Arthrobotrys dactyloides</name>
    <dbReference type="NCBI Taxonomy" id="74499"/>
    <lineage>
        <taxon>Eukaryota</taxon>
        <taxon>Fungi</taxon>
        <taxon>Dikarya</taxon>
        <taxon>Ascomycota</taxon>
        <taxon>Pezizomycotina</taxon>
        <taxon>Orbiliomycetes</taxon>
        <taxon>Orbiliales</taxon>
        <taxon>Orbiliaceae</taxon>
        <taxon>Drechslerella</taxon>
    </lineage>
</organism>
<evidence type="ECO:0000313" key="1">
    <source>
        <dbReference type="EMBL" id="KAJ6258324.1"/>
    </source>
</evidence>
<comment type="caution">
    <text evidence="1">The sequence shown here is derived from an EMBL/GenBank/DDBJ whole genome shotgun (WGS) entry which is preliminary data.</text>
</comment>
<protein>
    <submittedName>
        <fullName evidence="1">Uncharacterized protein</fullName>
    </submittedName>
</protein>